<reference evidence="1 2" key="1">
    <citation type="submission" date="2023-07" db="EMBL/GenBank/DDBJ databases">
        <title>Genomic Encyclopedia of Type Strains, Phase IV (KMG-IV): sequencing the most valuable type-strain genomes for metagenomic binning, comparative biology and taxonomic classification.</title>
        <authorList>
            <person name="Goeker M."/>
        </authorList>
    </citation>
    <scope>NUCLEOTIDE SEQUENCE [LARGE SCALE GENOMIC DNA]</scope>
    <source>
        <strain evidence="1 2">DSM 5896</strain>
    </source>
</reference>
<dbReference type="RefSeq" id="WP_307433855.1">
    <property type="nucleotide sequence ID" value="NZ_JAUSVK010000001.1"/>
</dbReference>
<organism evidence="1 2">
    <name type="scientific">Labrys monachus</name>
    <dbReference type="NCBI Taxonomy" id="217067"/>
    <lineage>
        <taxon>Bacteria</taxon>
        <taxon>Pseudomonadati</taxon>
        <taxon>Pseudomonadota</taxon>
        <taxon>Alphaproteobacteria</taxon>
        <taxon>Hyphomicrobiales</taxon>
        <taxon>Xanthobacteraceae</taxon>
        <taxon>Labrys</taxon>
    </lineage>
</organism>
<protein>
    <submittedName>
        <fullName evidence="1">Uncharacterized protein</fullName>
    </submittedName>
</protein>
<comment type="caution">
    <text evidence="1">The sequence shown here is derived from an EMBL/GenBank/DDBJ whole genome shotgun (WGS) entry which is preliminary data.</text>
</comment>
<dbReference type="EMBL" id="JAUSVK010000001">
    <property type="protein sequence ID" value="MDQ0395297.1"/>
    <property type="molecule type" value="Genomic_DNA"/>
</dbReference>
<proteinExistence type="predicted"/>
<evidence type="ECO:0000313" key="1">
    <source>
        <dbReference type="EMBL" id="MDQ0395297.1"/>
    </source>
</evidence>
<keyword evidence="2" id="KW-1185">Reference proteome</keyword>
<dbReference type="Proteomes" id="UP001237448">
    <property type="component" value="Unassembled WGS sequence"/>
</dbReference>
<name>A0ABU0FLQ1_9HYPH</name>
<sequence>MTAHAFKIGDIVIYRSQIGMHQGGTYEVTRLLPADNPEPSYRLKSIAEQYERVAKEYELRVADSGAIQRQEAAHPMEAAKRKSTRK</sequence>
<gene>
    <name evidence="1" type="ORF">J3R73_005089</name>
</gene>
<accession>A0ABU0FLQ1</accession>
<evidence type="ECO:0000313" key="2">
    <source>
        <dbReference type="Proteomes" id="UP001237448"/>
    </source>
</evidence>